<dbReference type="GO" id="GO:0004553">
    <property type="term" value="F:hydrolase activity, hydrolyzing O-glycosyl compounds"/>
    <property type="evidence" value="ECO:0007669"/>
    <property type="project" value="InterPro"/>
</dbReference>
<feature type="signal peptide" evidence="1">
    <location>
        <begin position="1"/>
        <end position="26"/>
    </location>
</feature>
<proteinExistence type="predicted"/>
<dbReference type="AlphaFoldDB" id="A0A7K3WQW2"/>
<dbReference type="SUPFAM" id="SSF63446">
    <property type="entry name" value="Type I dockerin domain"/>
    <property type="match status" value="1"/>
</dbReference>
<accession>A0A7K3WQW2</accession>
<feature type="chain" id="PRO_5029652652" description="Dockerin domain-containing protein" evidence="1">
    <location>
        <begin position="27"/>
        <end position="426"/>
    </location>
</feature>
<dbReference type="Proteomes" id="UP000486602">
    <property type="component" value="Unassembled WGS sequence"/>
</dbReference>
<evidence type="ECO:0000313" key="4">
    <source>
        <dbReference type="Proteomes" id="UP000486602"/>
    </source>
</evidence>
<dbReference type="Pfam" id="PF00404">
    <property type="entry name" value="Dockerin_1"/>
    <property type="match status" value="1"/>
</dbReference>
<dbReference type="InterPro" id="IPR036439">
    <property type="entry name" value="Dockerin_dom_sf"/>
</dbReference>
<evidence type="ECO:0000259" key="2">
    <source>
        <dbReference type="PROSITE" id="PS51766"/>
    </source>
</evidence>
<evidence type="ECO:0000256" key="1">
    <source>
        <dbReference type="SAM" id="SignalP"/>
    </source>
</evidence>
<gene>
    <name evidence="3" type="ORF">G3O08_10450</name>
</gene>
<dbReference type="EMBL" id="JAAGVY010000017">
    <property type="protein sequence ID" value="NEN23918.1"/>
    <property type="molecule type" value="Genomic_DNA"/>
</dbReference>
<dbReference type="InterPro" id="IPR016134">
    <property type="entry name" value="Dockerin_dom"/>
</dbReference>
<sequence>MKPILRIFLFTTVFHLPVLFSSNTFAMEAGHTSVDTLADNIECDDAFLLSCQNQTSFSSNFSEGGAAGLDTASCLLANPNLELRELWFELDLTGALNYFLDGYGVNGGFEVYSGSCDNLELVYCDPAADNNTYMAFFGLPASQYFVRALGYDINGGSNFQIVLNCFNPQPPCNLSIDQIQIAPCIDADGMVDVDLSGIAHGNAWLDFVTCEILTDSGLFFFDGTRDDTTWQVSTQISGSEIVYITVLCGDSENYCSDVVDSVSLPLISCETPGTGNLIGTFMWDANCASRTAKVSFYQPGTTQLLARYDVVIENNGHFLLINPIDGEFDMLIKVKGCLPKGFQDVEITDDETNFLEGGVLRRGEVSDDSFVNVTDISMVNTWFNQVLPADNPMTYLDLNCDGIVNIVDISVINSSFGMVGDSVPLD</sequence>
<name>A0A7K3WQW2_9FLAO</name>
<keyword evidence="4" id="KW-1185">Reference proteome</keyword>
<keyword evidence="1" id="KW-0732">Signal</keyword>
<dbReference type="GO" id="GO:0000272">
    <property type="term" value="P:polysaccharide catabolic process"/>
    <property type="evidence" value="ECO:0007669"/>
    <property type="project" value="InterPro"/>
</dbReference>
<dbReference type="PROSITE" id="PS51766">
    <property type="entry name" value="DOCKERIN"/>
    <property type="match status" value="1"/>
</dbReference>
<reference evidence="3 4" key="1">
    <citation type="submission" date="2020-02" db="EMBL/GenBank/DDBJ databases">
        <title>Out from the shadows clarifying the taxonomy of the family Cryomorphaceae and related taxa by utilizing the GTDB taxonomic framework.</title>
        <authorList>
            <person name="Bowman J.P."/>
        </authorList>
    </citation>
    <scope>NUCLEOTIDE SEQUENCE [LARGE SCALE GENOMIC DNA]</scope>
    <source>
        <strain evidence="3 4">QSSC 1-22</strain>
    </source>
</reference>
<protein>
    <recommendedName>
        <fullName evidence="2">Dockerin domain-containing protein</fullName>
    </recommendedName>
</protein>
<evidence type="ECO:0000313" key="3">
    <source>
        <dbReference type="EMBL" id="NEN23918.1"/>
    </source>
</evidence>
<organism evidence="3 4">
    <name type="scientific">Cryomorpha ignava</name>
    <dbReference type="NCBI Taxonomy" id="101383"/>
    <lineage>
        <taxon>Bacteria</taxon>
        <taxon>Pseudomonadati</taxon>
        <taxon>Bacteroidota</taxon>
        <taxon>Flavobacteriia</taxon>
        <taxon>Flavobacteriales</taxon>
        <taxon>Cryomorphaceae</taxon>
        <taxon>Cryomorpha</taxon>
    </lineage>
</organism>
<dbReference type="Gene3D" id="2.60.40.4130">
    <property type="match status" value="1"/>
</dbReference>
<feature type="domain" description="Dockerin" evidence="2">
    <location>
        <begin position="358"/>
        <end position="425"/>
    </location>
</feature>
<dbReference type="RefSeq" id="WP_163285310.1">
    <property type="nucleotide sequence ID" value="NZ_JAAGVY010000017.1"/>
</dbReference>
<comment type="caution">
    <text evidence="3">The sequence shown here is derived from an EMBL/GenBank/DDBJ whole genome shotgun (WGS) entry which is preliminary data.</text>
</comment>
<dbReference type="InterPro" id="IPR002105">
    <property type="entry name" value="Dockerin_1_rpt"/>
</dbReference>